<keyword evidence="3" id="KW-1185">Reference proteome</keyword>
<dbReference type="AlphaFoldDB" id="A0A7K1FMJ1"/>
<evidence type="ECO:0000259" key="1">
    <source>
        <dbReference type="Pfam" id="PF18899"/>
    </source>
</evidence>
<name>A0A7K1FMJ1_9ACTN</name>
<evidence type="ECO:0000313" key="3">
    <source>
        <dbReference type="Proteomes" id="UP000460221"/>
    </source>
</evidence>
<dbReference type="EMBL" id="WLYK01000006">
    <property type="protein sequence ID" value="MTD15338.1"/>
    <property type="molecule type" value="Genomic_DNA"/>
</dbReference>
<organism evidence="2 3">
    <name type="scientific">Nakamurella alba</name>
    <dbReference type="NCBI Taxonomy" id="2665158"/>
    <lineage>
        <taxon>Bacteria</taxon>
        <taxon>Bacillati</taxon>
        <taxon>Actinomycetota</taxon>
        <taxon>Actinomycetes</taxon>
        <taxon>Nakamurellales</taxon>
        <taxon>Nakamurellaceae</taxon>
        <taxon>Nakamurella</taxon>
    </lineage>
</organism>
<feature type="domain" description="DUF5655" evidence="1">
    <location>
        <begin position="19"/>
        <end position="110"/>
    </location>
</feature>
<dbReference type="Proteomes" id="UP000460221">
    <property type="component" value="Unassembled WGS sequence"/>
</dbReference>
<sequence>MAASTWSAFTKGLDQHDLALIRHYRDVCRALPGAEERVHTSQVQYARKRIFTSAYVKSHYLEIGLELLRTAEHPKLRTSFASSKKVTMHRITLRELDQFDDALVDLLRESCETVGPGLR</sequence>
<protein>
    <recommendedName>
        <fullName evidence="1">DUF5655 domain-containing protein</fullName>
    </recommendedName>
</protein>
<gene>
    <name evidence="2" type="ORF">GIS00_15450</name>
</gene>
<evidence type="ECO:0000313" key="2">
    <source>
        <dbReference type="EMBL" id="MTD15338.1"/>
    </source>
</evidence>
<accession>A0A7K1FMJ1</accession>
<reference evidence="2 3" key="1">
    <citation type="submission" date="2019-11" db="EMBL/GenBank/DDBJ databases">
        <authorList>
            <person name="Jiang L.-Q."/>
        </authorList>
    </citation>
    <scope>NUCLEOTIDE SEQUENCE [LARGE SCALE GENOMIC DNA]</scope>
    <source>
        <strain evidence="2 3">YIM 132087</strain>
    </source>
</reference>
<dbReference type="RefSeq" id="WP_154769362.1">
    <property type="nucleotide sequence ID" value="NZ_WLYK01000006.1"/>
</dbReference>
<comment type="caution">
    <text evidence="2">The sequence shown here is derived from an EMBL/GenBank/DDBJ whole genome shotgun (WGS) entry which is preliminary data.</text>
</comment>
<dbReference type="InterPro" id="IPR043714">
    <property type="entry name" value="DUF5655"/>
</dbReference>
<proteinExistence type="predicted"/>
<dbReference type="Pfam" id="PF18899">
    <property type="entry name" value="DUF5655"/>
    <property type="match status" value="1"/>
</dbReference>